<dbReference type="Gene3D" id="3.40.50.300">
    <property type="entry name" value="P-loop containing nucleotide triphosphate hydrolases"/>
    <property type="match status" value="1"/>
</dbReference>
<dbReference type="SUPFAM" id="SSF56091">
    <property type="entry name" value="DNA ligase/mRNA capping enzyme, catalytic domain"/>
    <property type="match status" value="1"/>
</dbReference>
<evidence type="ECO:0000256" key="1">
    <source>
        <dbReference type="ARBA" id="ARBA00022801"/>
    </source>
</evidence>
<dbReference type="Pfam" id="PF22784">
    <property type="entry name" value="PTP-SAK"/>
    <property type="match status" value="1"/>
</dbReference>
<keyword evidence="5" id="KW-1185">Reference proteome</keyword>
<name>A0AAD5XBU7_9FUNG</name>
<dbReference type="PROSITE" id="PS50056">
    <property type="entry name" value="TYR_PHOSPHATASE_2"/>
    <property type="match status" value="1"/>
</dbReference>
<dbReference type="InterPro" id="IPR052732">
    <property type="entry name" value="Cell-binding_unc_protein"/>
</dbReference>
<dbReference type="InterPro" id="IPR029021">
    <property type="entry name" value="Prot-tyrosine_phosphatase-like"/>
</dbReference>
<reference evidence="4" key="1">
    <citation type="submission" date="2020-05" db="EMBL/GenBank/DDBJ databases">
        <title>Phylogenomic resolution of chytrid fungi.</title>
        <authorList>
            <person name="Stajich J.E."/>
            <person name="Amses K."/>
            <person name="Simmons R."/>
            <person name="Seto K."/>
            <person name="Myers J."/>
            <person name="Bonds A."/>
            <person name="Quandt C.A."/>
            <person name="Barry K."/>
            <person name="Liu P."/>
            <person name="Grigoriev I."/>
            <person name="Longcore J.E."/>
            <person name="James T.Y."/>
        </authorList>
    </citation>
    <scope>NUCLEOTIDE SEQUENCE</scope>
    <source>
        <strain evidence="4">JEL0513</strain>
    </source>
</reference>
<gene>
    <name evidence="4" type="ORF">HK100_007899</name>
</gene>
<accession>A0AAD5XBU7</accession>
<sequence>MSEGFEIDAKITNVRGILSLQSPAQFDNVDTDVIDRVPAEFQFQARQRDGNGPRHCSLVNPAEGKDTMRRLQNILAQFPAPSPPVLVLGLGLSKTSFFLVIACPQIQLARAQCGLGWKDLHVTLGFDKKDSHEPEASKGVGSLLNNNNNNASNKKVSDGFFESVLDTLILHWQLLSPFDHMKRDLCKFSLDLIAFAIANCTNSIQTARLLNHRAMINFSLRKFLESYDDAREAIGLDPESIEAVARIAEASFKCNDFSICLQACWKLYTSNNDRNVADKIKAHSWEMLKRLWRKSVVNLEIVDDGISRNSLSYSLSLNEFETNVYKSARFNLVENGVNVEERHTIAKPKVQLQNMHRLPRRFSWIIPLLLAGMSTPKSADDIIALRAFGITKIITLTEEEPLPREWFEGTGITNFFWPVTNYYPASIAHADKLNQLLLQHILEKKGSILVHCGGGIGRAGSLLATFLVRYGLNVPPPICSRCETRMPIFCDDTECALGVTPQLQAKDAIDLLRAIRPNSIETQKQEHFVSNFVSELFRRAGLQSRIFSPLDHQDLAGGEIKCDGQRTPSPNVIVLCGLPGSGKSWFTETLLRESSKWVSVSQDDLGSKSACENLASTLSKRLDSGTCVVIDRCNPTVEERGEWLKLLGLPKNCVLVHFDADKNTCIARAEYRLSHPTVKGASAKSVVSSYVAQFQKPKKSTEHSGFQAVYTVSTFNDSVSLLAHFGIKVDTGEIPVGFVKYPRTRHLFDLGAASRDDLILDDMDIFLATTNTTVNNTTSIGNTAIPLKRLTIEEKIDGANVGFRLDPSDPSKIITQNRTHTVTSTSHVQFSGLGSWVFRNQEALRSILAGGGGCILFGEWMVARHSVPYDMLPDYFVAFDIYDLREGRFYSRARFDEALDDSGIAKIARIEIDGTGAGALTKDALLKMIQERSAFSSSERREGLVLRIDDGLWLDSKAKIVRPDFISGNEHWSKGIIEKNKVGSYI</sequence>
<dbReference type="Gene3D" id="3.90.190.10">
    <property type="entry name" value="Protein tyrosine phosphatase superfamily"/>
    <property type="match status" value="1"/>
</dbReference>
<dbReference type="InterPro" id="IPR003595">
    <property type="entry name" value="Tyr_Pase_cat"/>
</dbReference>
<dbReference type="Pfam" id="PF09414">
    <property type="entry name" value="RNA_ligase"/>
    <property type="match status" value="1"/>
</dbReference>
<dbReference type="Proteomes" id="UP001211907">
    <property type="component" value="Unassembled WGS sequence"/>
</dbReference>
<dbReference type="EMBL" id="JADGJH010003760">
    <property type="protein sequence ID" value="KAJ3088968.1"/>
    <property type="molecule type" value="Genomic_DNA"/>
</dbReference>
<keyword evidence="1" id="KW-0378">Hydrolase</keyword>
<dbReference type="InterPro" id="IPR027417">
    <property type="entry name" value="P-loop_NTPase"/>
</dbReference>
<dbReference type="SMART" id="SM00404">
    <property type="entry name" value="PTPc_motif"/>
    <property type="match status" value="1"/>
</dbReference>
<evidence type="ECO:0008006" key="6">
    <source>
        <dbReference type="Google" id="ProtNLM"/>
    </source>
</evidence>
<evidence type="ECO:0000259" key="2">
    <source>
        <dbReference type="PROSITE" id="PS50055"/>
    </source>
</evidence>
<evidence type="ECO:0000313" key="4">
    <source>
        <dbReference type="EMBL" id="KAJ3088968.1"/>
    </source>
</evidence>
<feature type="domain" description="Tyrosine-protein phosphatase" evidence="2">
    <location>
        <begin position="227"/>
        <end position="536"/>
    </location>
</feature>
<dbReference type="Pfam" id="PF22547">
    <property type="entry name" value="2H-SAK"/>
    <property type="match status" value="1"/>
</dbReference>
<organism evidence="4 5">
    <name type="scientific">Physocladia obscura</name>
    <dbReference type="NCBI Taxonomy" id="109957"/>
    <lineage>
        <taxon>Eukaryota</taxon>
        <taxon>Fungi</taxon>
        <taxon>Fungi incertae sedis</taxon>
        <taxon>Chytridiomycota</taxon>
        <taxon>Chytridiomycota incertae sedis</taxon>
        <taxon>Chytridiomycetes</taxon>
        <taxon>Chytridiales</taxon>
        <taxon>Chytriomycetaceae</taxon>
        <taxon>Physocladia</taxon>
    </lineage>
</organism>
<evidence type="ECO:0000259" key="3">
    <source>
        <dbReference type="PROSITE" id="PS50056"/>
    </source>
</evidence>
<proteinExistence type="predicted"/>
<dbReference type="SUPFAM" id="SSF52799">
    <property type="entry name" value="(Phosphotyrosine protein) phosphatases II"/>
    <property type="match status" value="1"/>
</dbReference>
<dbReference type="AlphaFoldDB" id="A0AAD5XBU7"/>
<dbReference type="PROSITE" id="PS50055">
    <property type="entry name" value="TYR_PHOSPHATASE_PTP"/>
    <property type="match status" value="1"/>
</dbReference>
<protein>
    <recommendedName>
        <fullName evidence="6">Tyrosine specific protein phosphatases domain-containing protein</fullName>
    </recommendedName>
</protein>
<dbReference type="Gene3D" id="1.25.40.10">
    <property type="entry name" value="Tetratricopeptide repeat domain"/>
    <property type="match status" value="1"/>
</dbReference>
<dbReference type="InterPro" id="IPR000387">
    <property type="entry name" value="Tyr_Pase_dom"/>
</dbReference>
<dbReference type="SUPFAM" id="SSF48452">
    <property type="entry name" value="TPR-like"/>
    <property type="match status" value="1"/>
</dbReference>
<dbReference type="PANTHER" id="PTHR43883:SF1">
    <property type="entry name" value="GLUCONOKINASE"/>
    <property type="match status" value="1"/>
</dbReference>
<dbReference type="InterPro" id="IPR057023">
    <property type="entry name" value="PTP-SAK"/>
</dbReference>
<dbReference type="GO" id="GO:0004725">
    <property type="term" value="F:protein tyrosine phosphatase activity"/>
    <property type="evidence" value="ECO:0007669"/>
    <property type="project" value="InterPro"/>
</dbReference>
<feature type="domain" description="Tyrosine specific protein phosphatases" evidence="3">
    <location>
        <begin position="435"/>
        <end position="527"/>
    </location>
</feature>
<dbReference type="SUPFAM" id="SSF52540">
    <property type="entry name" value="P-loop containing nucleoside triphosphate hydrolases"/>
    <property type="match status" value="1"/>
</dbReference>
<dbReference type="Gene3D" id="3.30.470.30">
    <property type="entry name" value="DNA ligase/mRNA capping enzyme"/>
    <property type="match status" value="1"/>
</dbReference>
<dbReference type="InterPro" id="IPR000242">
    <property type="entry name" value="PTP_cat"/>
</dbReference>
<dbReference type="InterPro" id="IPR054498">
    <property type="entry name" value="2H-SAK"/>
</dbReference>
<comment type="caution">
    <text evidence="4">The sequence shown here is derived from an EMBL/GenBank/DDBJ whole genome shotgun (WGS) entry which is preliminary data.</text>
</comment>
<dbReference type="PANTHER" id="PTHR43883">
    <property type="entry name" value="SLR0207 PROTEIN"/>
    <property type="match status" value="1"/>
</dbReference>
<dbReference type="InterPro" id="IPR021122">
    <property type="entry name" value="RNA_ligase_dom_REL/Rnl2"/>
</dbReference>
<evidence type="ECO:0000313" key="5">
    <source>
        <dbReference type="Proteomes" id="UP001211907"/>
    </source>
</evidence>
<dbReference type="Pfam" id="PF13671">
    <property type="entry name" value="AAA_33"/>
    <property type="match status" value="1"/>
</dbReference>
<dbReference type="InterPro" id="IPR011990">
    <property type="entry name" value="TPR-like_helical_dom_sf"/>
</dbReference>